<dbReference type="InterPro" id="IPR044646">
    <property type="entry name" value="EMB1417-like"/>
</dbReference>
<dbReference type="PANTHER" id="PTHR46782">
    <property type="entry name" value="OS01G0757700 PROTEIN"/>
    <property type="match status" value="1"/>
</dbReference>
<accession>A0A8S9R5F8</accession>
<evidence type="ECO:0000313" key="2">
    <source>
        <dbReference type="Proteomes" id="UP000712600"/>
    </source>
</evidence>
<organism evidence="1 2">
    <name type="scientific">Brassica cretica</name>
    <name type="common">Mustard</name>
    <dbReference type="NCBI Taxonomy" id="69181"/>
    <lineage>
        <taxon>Eukaryota</taxon>
        <taxon>Viridiplantae</taxon>
        <taxon>Streptophyta</taxon>
        <taxon>Embryophyta</taxon>
        <taxon>Tracheophyta</taxon>
        <taxon>Spermatophyta</taxon>
        <taxon>Magnoliopsida</taxon>
        <taxon>eudicotyledons</taxon>
        <taxon>Gunneridae</taxon>
        <taxon>Pentapetalae</taxon>
        <taxon>rosids</taxon>
        <taxon>malvids</taxon>
        <taxon>Brassicales</taxon>
        <taxon>Brassicaceae</taxon>
        <taxon>Brassiceae</taxon>
        <taxon>Brassica</taxon>
    </lineage>
</organism>
<proteinExistence type="predicted"/>
<dbReference type="PANTHER" id="PTHR46782:SF1">
    <property type="entry name" value="OS01G0757700 PROTEIN"/>
    <property type="match status" value="1"/>
</dbReference>
<reference evidence="1" key="1">
    <citation type="submission" date="2019-12" db="EMBL/GenBank/DDBJ databases">
        <title>Genome sequencing and annotation of Brassica cretica.</title>
        <authorList>
            <person name="Studholme D.J."/>
            <person name="Sarris P."/>
        </authorList>
    </citation>
    <scope>NUCLEOTIDE SEQUENCE</scope>
    <source>
        <strain evidence="1">PFS-109/04</strain>
        <tissue evidence="1">Leaf</tissue>
    </source>
</reference>
<protein>
    <submittedName>
        <fullName evidence="1">Uncharacterized protein</fullName>
    </submittedName>
</protein>
<gene>
    <name evidence="1" type="ORF">F2Q69_00013190</name>
</gene>
<dbReference type="EMBL" id="QGKX02000996">
    <property type="protein sequence ID" value="KAF3558729.1"/>
    <property type="molecule type" value="Genomic_DNA"/>
</dbReference>
<name>A0A8S9R5F8_BRACR</name>
<comment type="caution">
    <text evidence="1">The sequence shown here is derived from an EMBL/GenBank/DDBJ whole genome shotgun (WGS) entry which is preliminary data.</text>
</comment>
<evidence type="ECO:0000313" key="1">
    <source>
        <dbReference type="EMBL" id="KAF3558729.1"/>
    </source>
</evidence>
<dbReference type="AlphaFoldDB" id="A0A8S9R5F8"/>
<dbReference type="Proteomes" id="UP000712600">
    <property type="component" value="Unassembled WGS sequence"/>
</dbReference>
<sequence>MLSLRYSLPYLPQTKESTKLFCKRPNNVVRSKALIPSSMENKEEKRKYKNCQTLKKKSTERLTPSLPGTKREWKKIIQVFANMEELGVKPNIAIVHIVGKVFLKLGMKDKYEKYPPPQWEFRYIKGRRVKVKAKQLNELSEGEGGLSSDEDNTDNEIESVMVLNGVVCVEKD</sequence>